<evidence type="ECO:0000313" key="2">
    <source>
        <dbReference type="Proteomes" id="UP000186112"/>
    </source>
</evidence>
<gene>
    <name evidence="1" type="ORF">TICRE_04490</name>
</gene>
<dbReference type="EMBL" id="LTDM01000005">
    <property type="protein sequence ID" value="OLS03592.1"/>
    <property type="molecule type" value="Genomic_DNA"/>
</dbReference>
<organism evidence="1 2">
    <name type="scientific">Tissierella creatinophila DSM 6911</name>
    <dbReference type="NCBI Taxonomy" id="1123403"/>
    <lineage>
        <taxon>Bacteria</taxon>
        <taxon>Bacillati</taxon>
        <taxon>Bacillota</taxon>
        <taxon>Tissierellia</taxon>
        <taxon>Tissierellales</taxon>
        <taxon>Tissierellaceae</taxon>
        <taxon>Tissierella</taxon>
    </lineage>
</organism>
<dbReference type="RefSeq" id="WP_075724692.1">
    <property type="nucleotide sequence ID" value="NZ_LTDM01000005.1"/>
</dbReference>
<accession>A0A1U7M8E9</accession>
<keyword evidence="2" id="KW-1185">Reference proteome</keyword>
<sequence length="163" mass="18367">MNTMIKKFVDTGMMTEEQGKFIEEAIMRKDSIVVSGHRSAGIRPLMASLMGVAKSNFTNVQVKGFEDLEKDVEFFLIPGLDDIDFEKLISDAISKPNTAFVSLKEPEHPVSLMKVLRQNFKNGTGIGKRIQTLECVKENDEAKLAKITEMYLDEKGKVKKQDH</sequence>
<dbReference type="AlphaFoldDB" id="A0A1U7M8E9"/>
<proteinExistence type="predicted"/>
<dbReference type="OrthoDB" id="2138703at2"/>
<dbReference type="Proteomes" id="UP000186112">
    <property type="component" value="Unassembled WGS sequence"/>
</dbReference>
<protein>
    <submittedName>
        <fullName evidence="1">Uncharacterized protein</fullName>
    </submittedName>
</protein>
<reference evidence="1 2" key="1">
    <citation type="submission" date="2016-02" db="EMBL/GenBank/DDBJ databases">
        <title>Genome sequence of Tissierella creatinophila DSM 6911.</title>
        <authorList>
            <person name="Poehlein A."/>
            <person name="Daniel R."/>
        </authorList>
    </citation>
    <scope>NUCLEOTIDE SEQUENCE [LARGE SCALE GENOMIC DNA]</scope>
    <source>
        <strain evidence="1 2">DSM 6911</strain>
    </source>
</reference>
<name>A0A1U7M8E9_TISCR</name>
<evidence type="ECO:0000313" key="1">
    <source>
        <dbReference type="EMBL" id="OLS03592.1"/>
    </source>
</evidence>
<comment type="caution">
    <text evidence="1">The sequence shown here is derived from an EMBL/GenBank/DDBJ whole genome shotgun (WGS) entry which is preliminary data.</text>
</comment>